<evidence type="ECO:0000313" key="1">
    <source>
        <dbReference type="EMBL" id="CRK87692.1"/>
    </source>
</evidence>
<proteinExistence type="predicted"/>
<reference evidence="1 2" key="1">
    <citation type="submission" date="2015-04" db="EMBL/GenBank/DDBJ databases">
        <authorList>
            <person name="Syromyatnikov M.Y."/>
            <person name="Popov V.N."/>
        </authorList>
    </citation>
    <scope>NUCLEOTIDE SEQUENCE [LARGE SCALE GENOMIC DNA]</scope>
</reference>
<evidence type="ECO:0000313" key="2">
    <source>
        <dbReference type="Proteomes" id="UP000183832"/>
    </source>
</evidence>
<dbReference type="EMBL" id="CVRI01000004">
    <property type="protein sequence ID" value="CRK87692.1"/>
    <property type="molecule type" value="Genomic_DNA"/>
</dbReference>
<gene>
    <name evidence="1" type="ORF">CLUMA_CG001483</name>
</gene>
<name>A0A1J1HJV5_9DIPT</name>
<organism evidence="1 2">
    <name type="scientific">Clunio marinus</name>
    <dbReference type="NCBI Taxonomy" id="568069"/>
    <lineage>
        <taxon>Eukaryota</taxon>
        <taxon>Metazoa</taxon>
        <taxon>Ecdysozoa</taxon>
        <taxon>Arthropoda</taxon>
        <taxon>Hexapoda</taxon>
        <taxon>Insecta</taxon>
        <taxon>Pterygota</taxon>
        <taxon>Neoptera</taxon>
        <taxon>Endopterygota</taxon>
        <taxon>Diptera</taxon>
        <taxon>Nematocera</taxon>
        <taxon>Chironomoidea</taxon>
        <taxon>Chironomidae</taxon>
        <taxon>Clunio</taxon>
    </lineage>
</organism>
<dbReference type="Proteomes" id="UP000183832">
    <property type="component" value="Unassembled WGS sequence"/>
</dbReference>
<sequence length="78" mass="9081">MSEAKVIPCSSFKLFCIIAKKHKIADLKCNKFSLDCNCYGQPCAFNFSQPRRYDMSNYVYWKLRTDWKTVTIVSSIVV</sequence>
<dbReference type="AlphaFoldDB" id="A0A1J1HJV5"/>
<accession>A0A1J1HJV5</accession>
<protein>
    <submittedName>
        <fullName evidence="1">CLUMA_CG001483, isoform A</fullName>
    </submittedName>
</protein>
<keyword evidence="2" id="KW-1185">Reference proteome</keyword>